<feature type="non-terminal residue" evidence="4">
    <location>
        <position position="98"/>
    </location>
</feature>
<dbReference type="GO" id="GO:0008270">
    <property type="term" value="F:zinc ion binding"/>
    <property type="evidence" value="ECO:0007669"/>
    <property type="project" value="InterPro"/>
</dbReference>
<keyword evidence="2" id="KW-0521">NADP</keyword>
<dbReference type="AlphaFoldDB" id="A0A0J7YQD8"/>
<dbReference type="EMBL" id="LFNT01000293">
    <property type="protein sequence ID" value="KMS65729.1"/>
    <property type="molecule type" value="Genomic_DNA"/>
</dbReference>
<proteinExistence type="predicted"/>
<dbReference type="InterPro" id="IPR051603">
    <property type="entry name" value="Zinc-ADH_QOR/CCCR"/>
</dbReference>
<feature type="domain" description="Enoyl reductase (ER)" evidence="3">
    <location>
        <begin position="1"/>
        <end position="98"/>
    </location>
</feature>
<dbReference type="Gene3D" id="3.40.50.720">
    <property type="entry name" value="NAD(P)-binding Rossmann-like Domain"/>
    <property type="match status" value="1"/>
</dbReference>
<name>A0A0J7YQD8_STRVR</name>
<dbReference type="PANTHER" id="PTHR44154:SF1">
    <property type="entry name" value="QUINONE OXIDOREDUCTASE"/>
    <property type="match status" value="1"/>
</dbReference>
<dbReference type="PATRIC" id="fig|1938.3.peg.4619"/>
<dbReference type="GO" id="GO:0016491">
    <property type="term" value="F:oxidoreductase activity"/>
    <property type="evidence" value="ECO:0007669"/>
    <property type="project" value="InterPro"/>
</dbReference>
<sequence>GVFPATISPHAIADHRTITPIPHHWTYAQAASVPTIYLTAYYALRDLAQLKKGESVLVHAAAGGVGIAATQIARHLGAEVYATASPGKWDLLRAAGIP</sequence>
<dbReference type="Proteomes" id="UP000037432">
    <property type="component" value="Unassembled WGS sequence"/>
</dbReference>
<dbReference type="InterPro" id="IPR020843">
    <property type="entry name" value="ER"/>
</dbReference>
<dbReference type="PANTHER" id="PTHR44154">
    <property type="entry name" value="QUINONE OXIDOREDUCTASE"/>
    <property type="match status" value="1"/>
</dbReference>
<dbReference type="Gene3D" id="3.90.180.10">
    <property type="entry name" value="Medium-chain alcohol dehydrogenases, catalytic domain"/>
    <property type="match status" value="1"/>
</dbReference>
<dbReference type="RefSeq" id="WP_048587683.1">
    <property type="nucleotide sequence ID" value="NZ_LFNT01000293.1"/>
</dbReference>
<comment type="subcellular location">
    <subcellularLocation>
        <location evidence="1">Cytoplasm</location>
    </subcellularLocation>
</comment>
<dbReference type="InterPro" id="IPR036291">
    <property type="entry name" value="NAD(P)-bd_dom_sf"/>
</dbReference>
<protein>
    <recommendedName>
        <fullName evidence="3">Enoyl reductase (ER) domain-containing protein</fullName>
    </recommendedName>
</protein>
<accession>A0A0J7YQD8</accession>
<evidence type="ECO:0000256" key="2">
    <source>
        <dbReference type="ARBA" id="ARBA00022857"/>
    </source>
</evidence>
<evidence type="ECO:0000313" key="4">
    <source>
        <dbReference type="EMBL" id="KMS65729.1"/>
    </source>
</evidence>
<organism evidence="4 5">
    <name type="scientific">Streptomyces viridochromogenes</name>
    <dbReference type="NCBI Taxonomy" id="1938"/>
    <lineage>
        <taxon>Bacteria</taxon>
        <taxon>Bacillati</taxon>
        <taxon>Actinomycetota</taxon>
        <taxon>Actinomycetes</taxon>
        <taxon>Kitasatosporales</taxon>
        <taxon>Streptomycetaceae</taxon>
        <taxon>Streptomyces</taxon>
    </lineage>
</organism>
<reference evidence="4 5" key="1">
    <citation type="submission" date="2015-06" db="EMBL/GenBank/DDBJ databases">
        <authorList>
            <person name="Ju K.-S."/>
            <person name="Doroghazi J.R."/>
            <person name="Metcalf W.W."/>
        </authorList>
    </citation>
    <scope>NUCLEOTIDE SEQUENCE [LARGE SCALE GENOMIC DNA]</scope>
    <source>
        <strain evidence="4 5">NRRL 3414</strain>
    </source>
</reference>
<comment type="caution">
    <text evidence="4">The sequence shown here is derived from an EMBL/GenBank/DDBJ whole genome shotgun (WGS) entry which is preliminary data.</text>
</comment>
<dbReference type="InterPro" id="IPR002364">
    <property type="entry name" value="Quin_OxRdtase/zeta-crystal_CS"/>
</dbReference>
<dbReference type="SUPFAM" id="SSF51735">
    <property type="entry name" value="NAD(P)-binding Rossmann-fold domains"/>
    <property type="match status" value="1"/>
</dbReference>
<dbReference type="GO" id="GO:0005737">
    <property type="term" value="C:cytoplasm"/>
    <property type="evidence" value="ECO:0007669"/>
    <property type="project" value="UniProtKB-SubCell"/>
</dbReference>
<dbReference type="SMART" id="SM00829">
    <property type="entry name" value="PKS_ER"/>
    <property type="match status" value="1"/>
</dbReference>
<gene>
    <name evidence="4" type="ORF">ACM01_46885</name>
</gene>
<dbReference type="PROSITE" id="PS01162">
    <property type="entry name" value="QOR_ZETA_CRYSTAL"/>
    <property type="match status" value="1"/>
</dbReference>
<evidence type="ECO:0000259" key="3">
    <source>
        <dbReference type="SMART" id="SM00829"/>
    </source>
</evidence>
<evidence type="ECO:0000313" key="5">
    <source>
        <dbReference type="Proteomes" id="UP000037432"/>
    </source>
</evidence>
<evidence type="ECO:0000256" key="1">
    <source>
        <dbReference type="ARBA" id="ARBA00004496"/>
    </source>
</evidence>
<feature type="non-terminal residue" evidence="4">
    <location>
        <position position="1"/>
    </location>
</feature>